<protein>
    <submittedName>
        <fullName evidence="1">Uncharacterized protein</fullName>
    </submittedName>
</protein>
<reference evidence="1 2" key="1">
    <citation type="submission" date="2018-03" db="EMBL/GenBank/DDBJ databases">
        <title>Genomic Encyclopedia of Archaeal and Bacterial Type Strains, Phase II (KMG-II): from individual species to whole genera.</title>
        <authorList>
            <person name="Goeker M."/>
        </authorList>
    </citation>
    <scope>NUCLEOTIDE SEQUENCE [LARGE SCALE GENOMIC DNA]</scope>
    <source>
        <strain evidence="1 2">DSM 45211</strain>
    </source>
</reference>
<dbReference type="EMBL" id="PYGE01000014">
    <property type="protein sequence ID" value="PSL01333.1"/>
    <property type="molecule type" value="Genomic_DNA"/>
</dbReference>
<sequence length="140" mass="15329">MNGDWREHRKEAFEAHAAALERRKAAETQRARAQIADFVTRMREEGVAAHPLRARTGDGRATYRTGLTGWYVRRNRSLAIGADGEFYILDVPASVRARLFGAVITPSDPPLIVGAGARDGESMPLDELLARRAAAGADFP</sequence>
<evidence type="ECO:0000313" key="1">
    <source>
        <dbReference type="EMBL" id="PSL01333.1"/>
    </source>
</evidence>
<dbReference type="OrthoDB" id="3254362at2"/>
<dbReference type="Proteomes" id="UP000243528">
    <property type="component" value="Unassembled WGS sequence"/>
</dbReference>
<accession>A0A2P8DVS0</accession>
<gene>
    <name evidence="1" type="ORF">CLV30_11463</name>
</gene>
<keyword evidence="2" id="KW-1185">Reference proteome</keyword>
<name>A0A2P8DVS0_9ACTN</name>
<comment type="caution">
    <text evidence="1">The sequence shown here is derived from an EMBL/GenBank/DDBJ whole genome shotgun (WGS) entry which is preliminary data.</text>
</comment>
<organism evidence="1 2">
    <name type="scientific">Haloactinopolyspora alba</name>
    <dbReference type="NCBI Taxonomy" id="648780"/>
    <lineage>
        <taxon>Bacteria</taxon>
        <taxon>Bacillati</taxon>
        <taxon>Actinomycetota</taxon>
        <taxon>Actinomycetes</taxon>
        <taxon>Jiangellales</taxon>
        <taxon>Jiangellaceae</taxon>
        <taxon>Haloactinopolyspora</taxon>
    </lineage>
</organism>
<proteinExistence type="predicted"/>
<dbReference type="RefSeq" id="WP_106538571.1">
    <property type="nucleotide sequence ID" value="NZ_ML142899.1"/>
</dbReference>
<evidence type="ECO:0000313" key="2">
    <source>
        <dbReference type="Proteomes" id="UP000243528"/>
    </source>
</evidence>
<dbReference type="AlphaFoldDB" id="A0A2P8DVS0"/>